<keyword evidence="2" id="KW-1185">Reference proteome</keyword>
<comment type="caution">
    <text evidence="1">The sequence shown here is derived from an EMBL/GenBank/DDBJ whole genome shotgun (WGS) entry which is preliminary data.</text>
</comment>
<name>A0ABS5K0T0_9BACT</name>
<dbReference type="RefSeq" id="WP_212219115.1">
    <property type="nucleotide sequence ID" value="NZ_JAGUCO010000027.1"/>
</dbReference>
<accession>A0ABS5K0T0</accession>
<evidence type="ECO:0000313" key="1">
    <source>
        <dbReference type="EMBL" id="MBS2100718.1"/>
    </source>
</evidence>
<evidence type="ECO:0000313" key="2">
    <source>
        <dbReference type="Proteomes" id="UP000708576"/>
    </source>
</evidence>
<dbReference type="EMBL" id="JAGUCO010000027">
    <property type="protein sequence ID" value="MBS2100718.1"/>
    <property type="molecule type" value="Genomic_DNA"/>
</dbReference>
<protein>
    <submittedName>
        <fullName evidence="1">Uncharacterized protein</fullName>
    </submittedName>
</protein>
<organism evidence="1 2">
    <name type="scientific">Carboxylicivirga linearis</name>
    <dbReference type="NCBI Taxonomy" id="1628157"/>
    <lineage>
        <taxon>Bacteria</taxon>
        <taxon>Pseudomonadati</taxon>
        <taxon>Bacteroidota</taxon>
        <taxon>Bacteroidia</taxon>
        <taxon>Marinilabiliales</taxon>
        <taxon>Marinilabiliaceae</taxon>
        <taxon>Carboxylicivirga</taxon>
    </lineage>
</organism>
<reference evidence="1 2" key="1">
    <citation type="journal article" date="2015" name="Int. J. Syst. Evol. Microbiol.">
        <title>Carboxylicivirga linearis sp. nov., isolated from a sea cucumber culture pond.</title>
        <authorList>
            <person name="Wang F.Q."/>
            <person name="Zhou Y.X."/>
            <person name="Lin X.Z."/>
            <person name="Chen G.J."/>
            <person name="Du Z.J."/>
        </authorList>
    </citation>
    <scope>NUCLEOTIDE SEQUENCE [LARGE SCALE GENOMIC DNA]</scope>
    <source>
        <strain evidence="1 2">FB218</strain>
    </source>
</reference>
<proteinExistence type="predicted"/>
<sequence>MFGIDFNNVVIWLIPKVLRKAFNIAWLKALVTPIISLYNQFTSYKADILYKLDHNGQVCYLEGALNDAFDTDERRIYISDAGGDTITLIHRDSDNDPLVLDADDYSAFIMHNDSAYFGGSYDFIVNIPYQFSDASLYRLRALVDYYKLAGKRYDVVVN</sequence>
<dbReference type="Proteomes" id="UP000708576">
    <property type="component" value="Unassembled WGS sequence"/>
</dbReference>
<gene>
    <name evidence="1" type="ORF">KEM10_20695</name>
</gene>